<organism evidence="2 3">
    <name type="scientific">Didymodactylos carnosus</name>
    <dbReference type="NCBI Taxonomy" id="1234261"/>
    <lineage>
        <taxon>Eukaryota</taxon>
        <taxon>Metazoa</taxon>
        <taxon>Spiralia</taxon>
        <taxon>Gnathifera</taxon>
        <taxon>Rotifera</taxon>
        <taxon>Eurotatoria</taxon>
        <taxon>Bdelloidea</taxon>
        <taxon>Philodinida</taxon>
        <taxon>Philodinidae</taxon>
        <taxon>Didymodactylos</taxon>
    </lineage>
</organism>
<dbReference type="AlphaFoldDB" id="A0A8S2SGV1"/>
<dbReference type="Proteomes" id="UP000682733">
    <property type="component" value="Unassembled WGS sequence"/>
</dbReference>
<dbReference type="Proteomes" id="UP000677228">
    <property type="component" value="Unassembled WGS sequence"/>
</dbReference>
<comment type="caution">
    <text evidence="2">The sequence shown here is derived from an EMBL/GenBank/DDBJ whole genome shotgun (WGS) entry which is preliminary data.</text>
</comment>
<protein>
    <submittedName>
        <fullName evidence="2">Uncharacterized protein</fullName>
    </submittedName>
</protein>
<evidence type="ECO:0000313" key="2">
    <source>
        <dbReference type="EMBL" id="CAF4220767.1"/>
    </source>
</evidence>
<evidence type="ECO:0000313" key="1">
    <source>
        <dbReference type="EMBL" id="CAF1419628.1"/>
    </source>
</evidence>
<evidence type="ECO:0000313" key="3">
    <source>
        <dbReference type="Proteomes" id="UP000682733"/>
    </source>
</evidence>
<accession>A0A8S2SGV1</accession>
<sequence length="284" mass="33098">MPTVGRPELTMLNSEDYDDMELFNFLAPCLYSLHIGVNNKETLIKLSRCCQLRTLKMWAMREEDFTAIRSSIMPYLQRLTIQHIFFSCKNFFDRLSTEQFSFLTTLQLGKAKFRPKSNYKSLMSVKSLGGICCMWEDFNSIFSMFPQLRQLSLSLYTYRENPRWASITTLKLTLNNLVLKFSSKMVTPDDDLPICLMINTRLRHVKLNASISKYNDNLLLSDILPQTVQRIENIIEQKPTEELYTDNNNLEALVEAYLARQNIGWYIAQYMSSPGWGYIDTESC</sequence>
<proteinExistence type="predicted"/>
<dbReference type="EMBL" id="CAJNOK010027406">
    <property type="protein sequence ID" value="CAF1419628.1"/>
    <property type="molecule type" value="Genomic_DNA"/>
</dbReference>
<dbReference type="SUPFAM" id="SSF52058">
    <property type="entry name" value="L domain-like"/>
    <property type="match status" value="1"/>
</dbReference>
<name>A0A8S2SGV1_9BILA</name>
<reference evidence="2" key="1">
    <citation type="submission" date="2021-02" db="EMBL/GenBank/DDBJ databases">
        <authorList>
            <person name="Nowell W R."/>
        </authorList>
    </citation>
    <scope>NUCLEOTIDE SEQUENCE</scope>
</reference>
<gene>
    <name evidence="1" type="ORF">OVA965_LOCUS33647</name>
    <name evidence="2" type="ORF">TMI583_LOCUS34541</name>
</gene>
<dbReference type="EMBL" id="CAJOBA010049163">
    <property type="protein sequence ID" value="CAF4220767.1"/>
    <property type="molecule type" value="Genomic_DNA"/>
</dbReference>